<dbReference type="InterPro" id="IPR050930">
    <property type="entry name" value="MFS_Vesicular_Transporter"/>
</dbReference>
<feature type="transmembrane region" description="Helical" evidence="7">
    <location>
        <begin position="336"/>
        <end position="363"/>
    </location>
</feature>
<evidence type="ECO:0000313" key="10">
    <source>
        <dbReference type="Proteomes" id="UP001189429"/>
    </source>
</evidence>
<feature type="transmembrane region" description="Helical" evidence="7">
    <location>
        <begin position="375"/>
        <end position="396"/>
    </location>
</feature>
<feature type="transmembrane region" description="Helical" evidence="7">
    <location>
        <begin position="435"/>
        <end position="454"/>
    </location>
</feature>
<dbReference type="PANTHER" id="PTHR23506">
    <property type="entry name" value="GH10249P"/>
    <property type="match status" value="1"/>
</dbReference>
<feature type="transmembrane region" description="Helical" evidence="7">
    <location>
        <begin position="129"/>
        <end position="151"/>
    </location>
</feature>
<evidence type="ECO:0000256" key="4">
    <source>
        <dbReference type="ARBA" id="ARBA00022989"/>
    </source>
</evidence>
<dbReference type="InterPro" id="IPR011701">
    <property type="entry name" value="MFS"/>
</dbReference>
<keyword evidence="3 7" id="KW-0812">Transmembrane</keyword>
<dbReference type="PROSITE" id="PS50850">
    <property type="entry name" value="MFS"/>
    <property type="match status" value="1"/>
</dbReference>
<reference evidence="9" key="1">
    <citation type="submission" date="2023-10" db="EMBL/GenBank/DDBJ databases">
        <authorList>
            <person name="Chen Y."/>
            <person name="Shah S."/>
            <person name="Dougan E. K."/>
            <person name="Thang M."/>
            <person name="Chan C."/>
        </authorList>
    </citation>
    <scope>NUCLEOTIDE SEQUENCE [LARGE SCALE GENOMIC DNA]</scope>
</reference>
<feature type="transmembrane region" description="Helical" evidence="7">
    <location>
        <begin position="206"/>
        <end position="227"/>
    </location>
</feature>
<feature type="transmembrane region" description="Helical" evidence="7">
    <location>
        <begin position="466"/>
        <end position="489"/>
    </location>
</feature>
<evidence type="ECO:0000256" key="6">
    <source>
        <dbReference type="SAM" id="MobiDB-lite"/>
    </source>
</evidence>
<dbReference type="InterPro" id="IPR020846">
    <property type="entry name" value="MFS_dom"/>
</dbReference>
<evidence type="ECO:0000256" key="7">
    <source>
        <dbReference type="SAM" id="Phobius"/>
    </source>
</evidence>
<proteinExistence type="predicted"/>
<organism evidence="9 10">
    <name type="scientific">Prorocentrum cordatum</name>
    <dbReference type="NCBI Taxonomy" id="2364126"/>
    <lineage>
        <taxon>Eukaryota</taxon>
        <taxon>Sar</taxon>
        <taxon>Alveolata</taxon>
        <taxon>Dinophyceae</taxon>
        <taxon>Prorocentrales</taxon>
        <taxon>Prorocentraceae</taxon>
        <taxon>Prorocentrum</taxon>
    </lineage>
</organism>
<name>A0ABN9PLS1_9DINO</name>
<feature type="transmembrane region" description="Helical" evidence="7">
    <location>
        <begin position="163"/>
        <end position="185"/>
    </location>
</feature>
<dbReference type="PANTHER" id="PTHR23506:SF26">
    <property type="entry name" value="MFS-TYPE TRANSPORTER SLC18B1"/>
    <property type="match status" value="1"/>
</dbReference>
<keyword evidence="10" id="KW-1185">Reference proteome</keyword>
<dbReference type="InterPro" id="IPR036259">
    <property type="entry name" value="MFS_trans_sf"/>
</dbReference>
<dbReference type="SUPFAM" id="SSF103473">
    <property type="entry name" value="MFS general substrate transporter"/>
    <property type="match status" value="2"/>
</dbReference>
<evidence type="ECO:0000256" key="3">
    <source>
        <dbReference type="ARBA" id="ARBA00022692"/>
    </source>
</evidence>
<evidence type="ECO:0000256" key="1">
    <source>
        <dbReference type="ARBA" id="ARBA00004141"/>
    </source>
</evidence>
<comment type="caution">
    <text evidence="9">The sequence shown here is derived from an EMBL/GenBank/DDBJ whole genome shotgun (WGS) entry which is preliminary data.</text>
</comment>
<evidence type="ECO:0000256" key="5">
    <source>
        <dbReference type="ARBA" id="ARBA00023136"/>
    </source>
</evidence>
<dbReference type="EMBL" id="CAUYUJ010001002">
    <property type="protein sequence ID" value="CAK0793617.1"/>
    <property type="molecule type" value="Genomic_DNA"/>
</dbReference>
<keyword evidence="5 7" id="KW-0472">Membrane</keyword>
<evidence type="ECO:0000313" key="9">
    <source>
        <dbReference type="EMBL" id="CAK0793617.1"/>
    </source>
</evidence>
<feature type="transmembrane region" description="Helical" evidence="7">
    <location>
        <begin position="495"/>
        <end position="517"/>
    </location>
</feature>
<feature type="transmembrane region" description="Helical" evidence="7">
    <location>
        <begin position="98"/>
        <end position="122"/>
    </location>
</feature>
<feature type="transmembrane region" description="Helical" evidence="7">
    <location>
        <begin position="403"/>
        <end position="423"/>
    </location>
</feature>
<keyword evidence="4 7" id="KW-1133">Transmembrane helix</keyword>
<feature type="transmembrane region" description="Helical" evidence="7">
    <location>
        <begin position="65"/>
        <end position="86"/>
    </location>
</feature>
<feature type="region of interest" description="Disordered" evidence="6">
    <location>
        <begin position="263"/>
        <end position="283"/>
    </location>
</feature>
<comment type="subcellular location">
    <subcellularLocation>
        <location evidence="1">Membrane</location>
        <topology evidence="1">Multi-pass membrane protein</topology>
    </subcellularLocation>
</comment>
<accession>A0ABN9PLS1</accession>
<evidence type="ECO:0000259" key="8">
    <source>
        <dbReference type="PROSITE" id="PS50850"/>
    </source>
</evidence>
<protein>
    <recommendedName>
        <fullName evidence="8">Major facilitator superfamily (MFS) profile domain-containing protein</fullName>
    </recommendedName>
</protein>
<evidence type="ECO:0000256" key="2">
    <source>
        <dbReference type="ARBA" id="ARBA00022448"/>
    </source>
</evidence>
<dbReference type="Gene3D" id="1.20.1250.20">
    <property type="entry name" value="MFS general substrate transporter like domains"/>
    <property type="match status" value="2"/>
</dbReference>
<dbReference type="Proteomes" id="UP001189429">
    <property type="component" value="Unassembled WGS sequence"/>
</dbReference>
<feature type="domain" description="Major facilitator superfamily (MFS) profile" evidence="8">
    <location>
        <begin position="337"/>
        <end position="529"/>
    </location>
</feature>
<sequence>MTVTDASIDRRTDQAASEAREIAVLPSTPLAPEHHLPLSEPPCASHAPATVTTGFLFRTRRHIDYLVLMFSICVCWIGVSVIQPYLAPWAESHGVSDVQVGSIFAAQPFAVVLVQPVSMLLVRSGHERLLVAGLTVSSGALALFAVTPLLAHEAKVGSDDEGRSVFLFGLLCAAGLVAGVGEGLVETSVYTLLQARFPDVLGQVTGHAEAWVGAGTIVGPVLGGALYSAVGFAAPPALVSVLLLALAGCCVIWARRGRLSGDANVMTTPRPRRHLSGATPNARRSRIASEEERFARVGVESCAAPVGESGRDSRNAEGPGGNQEEGGEERHLRDGWVFSVAAGGVILAGAIGGAIAPLISILYENDFGWSSQAVGMIFGGYGVVYVASSVVAGSLIDRGPRTLRAVFVFGALASALAICAAGWSGVWQPASVSGLLFLGVADGCLLVPGFSLLAQSAPSNREDLPAAVLNGCFGFGSGLGPLLTVSAAGKYGTSPVMMVLACCSTAFGLVAAVVLVLRPCPLSQGSAGR</sequence>
<feature type="region of interest" description="Disordered" evidence="6">
    <location>
        <begin position="305"/>
        <end position="330"/>
    </location>
</feature>
<dbReference type="Pfam" id="PF07690">
    <property type="entry name" value="MFS_1"/>
    <property type="match status" value="2"/>
</dbReference>
<keyword evidence="2" id="KW-0813">Transport</keyword>
<gene>
    <name evidence="9" type="ORF">PCOR1329_LOCUS3861</name>
</gene>
<feature type="transmembrane region" description="Helical" evidence="7">
    <location>
        <begin position="233"/>
        <end position="254"/>
    </location>
</feature>